<evidence type="ECO:0000313" key="1">
    <source>
        <dbReference type="EMBL" id="DAF43919.1"/>
    </source>
</evidence>
<dbReference type="EMBL" id="BK032510">
    <property type="protein sequence ID" value="DAF43919.1"/>
    <property type="molecule type" value="Genomic_DNA"/>
</dbReference>
<reference evidence="1" key="1">
    <citation type="journal article" date="2021" name="Proc. Natl. Acad. Sci. U.S.A.">
        <title>A Catalog of Tens of Thousands of Viruses from Human Metagenomes Reveals Hidden Associations with Chronic Diseases.</title>
        <authorList>
            <person name="Tisza M.J."/>
            <person name="Buck C.B."/>
        </authorList>
    </citation>
    <scope>NUCLEOTIDE SEQUENCE</scope>
    <source>
        <strain evidence="1">CtNQV2</strain>
    </source>
</reference>
<sequence length="36" mass="4277">MPIVLAFCFISSLSIYKSIFNTMQIYELIMNKEKIF</sequence>
<name>A0A8S5RZC7_9CAUD</name>
<proteinExistence type="predicted"/>
<accession>A0A8S5RZC7</accession>
<organism evidence="1">
    <name type="scientific">Myoviridae sp. ctNQV2</name>
    <dbReference type="NCBI Taxonomy" id="2827683"/>
    <lineage>
        <taxon>Viruses</taxon>
        <taxon>Duplodnaviria</taxon>
        <taxon>Heunggongvirae</taxon>
        <taxon>Uroviricota</taxon>
        <taxon>Caudoviricetes</taxon>
    </lineage>
</organism>
<protein>
    <submittedName>
        <fullName evidence="1">Uncharacterized protein</fullName>
    </submittedName>
</protein>